<feature type="transmembrane region" description="Helical" evidence="7">
    <location>
        <begin position="155"/>
        <end position="180"/>
    </location>
</feature>
<dbReference type="SUPFAM" id="SSF161098">
    <property type="entry name" value="MetI-like"/>
    <property type="match status" value="1"/>
</dbReference>
<comment type="caution">
    <text evidence="9">The sequence shown here is derived from an EMBL/GenBank/DDBJ whole genome shotgun (WGS) entry which is preliminary data.</text>
</comment>
<feature type="transmembrane region" description="Helical" evidence="7">
    <location>
        <begin position="123"/>
        <end position="143"/>
    </location>
</feature>
<dbReference type="GO" id="GO:0005886">
    <property type="term" value="C:plasma membrane"/>
    <property type="evidence" value="ECO:0007669"/>
    <property type="project" value="UniProtKB-SubCell"/>
</dbReference>
<dbReference type="PANTHER" id="PTHR43163:SF9">
    <property type="entry name" value="ABC TRANSPORTER PERMEASE PROTEIN"/>
    <property type="match status" value="1"/>
</dbReference>
<dbReference type="CDD" id="cd06261">
    <property type="entry name" value="TM_PBP2"/>
    <property type="match status" value="1"/>
</dbReference>
<dbReference type="OrthoDB" id="24153at2"/>
<keyword evidence="6 7" id="KW-0472">Membrane</keyword>
<evidence type="ECO:0000313" key="10">
    <source>
        <dbReference type="Proteomes" id="UP000273500"/>
    </source>
</evidence>
<feature type="domain" description="ABC transmembrane type-1" evidence="8">
    <location>
        <begin position="121"/>
        <end position="336"/>
    </location>
</feature>
<evidence type="ECO:0000256" key="4">
    <source>
        <dbReference type="ARBA" id="ARBA00022692"/>
    </source>
</evidence>
<keyword evidence="4 7" id="KW-0812">Transmembrane</keyword>
<evidence type="ECO:0000256" key="6">
    <source>
        <dbReference type="ARBA" id="ARBA00023136"/>
    </source>
</evidence>
<keyword evidence="5 7" id="KW-1133">Transmembrane helix</keyword>
<evidence type="ECO:0000256" key="2">
    <source>
        <dbReference type="ARBA" id="ARBA00022448"/>
    </source>
</evidence>
<dbReference type="Pfam" id="PF00528">
    <property type="entry name" value="BPD_transp_1"/>
    <property type="match status" value="1"/>
</dbReference>
<gene>
    <name evidence="9" type="ORF">EI291_03235</name>
</gene>
<keyword evidence="10" id="KW-1185">Reference proteome</keyword>
<dbReference type="PROSITE" id="PS50928">
    <property type="entry name" value="ABC_TM1"/>
    <property type="match status" value="1"/>
</dbReference>
<sequence length="347" mass="38073">MLGAVALRHILRTIVAAWLILSVLFLLSRSTADPDSQLRNMVESNSRMGGLLEQPATSQQLLHRYGLYEPLFYATWQPATGWHWHGVQTQYHRWLKQLLHGDLGYSYRLEAPVWDVVKQALRYTLPLTLLAAALSIALALGVATATSYRPSARRWFIRVAHILQSFPLFLLALGLLLLLANPDALSWFPAFGLGPADQESTGWSRPGLLLYQLTLPIISLVLGSFPALAIQLDGALRHEFNRPYIATARAKGSSPAGIVWRHALRNAVLPTVTLLTELLPSIVAGSVVVEVVFALPGMGRLLADAALNQDFPVLLGGVGLVAMVRLGAQLLADVLYPILDPRIRPEV</sequence>
<dbReference type="InterPro" id="IPR035906">
    <property type="entry name" value="MetI-like_sf"/>
</dbReference>
<evidence type="ECO:0000313" key="9">
    <source>
        <dbReference type="EMBL" id="RSK51339.1"/>
    </source>
</evidence>
<evidence type="ECO:0000256" key="7">
    <source>
        <dbReference type="RuleBase" id="RU363032"/>
    </source>
</evidence>
<comment type="similarity">
    <text evidence="7">Belongs to the binding-protein-dependent transport system permease family.</text>
</comment>
<dbReference type="PANTHER" id="PTHR43163">
    <property type="entry name" value="DIPEPTIDE TRANSPORT SYSTEM PERMEASE PROTEIN DPPB-RELATED"/>
    <property type="match status" value="1"/>
</dbReference>
<feature type="transmembrane region" description="Helical" evidence="7">
    <location>
        <begin position="209"/>
        <end position="232"/>
    </location>
</feature>
<accession>A0A3R9NNS7</accession>
<dbReference type="GO" id="GO:0055085">
    <property type="term" value="P:transmembrane transport"/>
    <property type="evidence" value="ECO:0007669"/>
    <property type="project" value="InterPro"/>
</dbReference>
<evidence type="ECO:0000259" key="8">
    <source>
        <dbReference type="PROSITE" id="PS50928"/>
    </source>
</evidence>
<dbReference type="AlphaFoldDB" id="A0A3R9NNS7"/>
<evidence type="ECO:0000256" key="3">
    <source>
        <dbReference type="ARBA" id="ARBA00022475"/>
    </source>
</evidence>
<dbReference type="InterPro" id="IPR000515">
    <property type="entry name" value="MetI-like"/>
</dbReference>
<keyword evidence="2 7" id="KW-0813">Transport</keyword>
<evidence type="ECO:0000256" key="1">
    <source>
        <dbReference type="ARBA" id="ARBA00004651"/>
    </source>
</evidence>
<proteinExistence type="inferred from homology"/>
<dbReference type="EMBL" id="RWIT01000001">
    <property type="protein sequence ID" value="RSK51339.1"/>
    <property type="molecule type" value="Genomic_DNA"/>
</dbReference>
<reference evidence="9 10" key="1">
    <citation type="submission" date="2018-12" db="EMBL/GenBank/DDBJ databases">
        <authorList>
            <person name="Feng G."/>
            <person name="Zhu H."/>
        </authorList>
    </citation>
    <scope>NUCLEOTIDE SEQUENCE [LARGE SCALE GENOMIC DNA]</scope>
    <source>
        <strain evidence="9 10">KCTC 12533</strain>
    </source>
</reference>
<evidence type="ECO:0000256" key="5">
    <source>
        <dbReference type="ARBA" id="ARBA00022989"/>
    </source>
</evidence>
<name>A0A3R9NNS7_9BACT</name>
<dbReference type="Proteomes" id="UP000273500">
    <property type="component" value="Unassembled WGS sequence"/>
</dbReference>
<dbReference type="Gene3D" id="1.10.3720.10">
    <property type="entry name" value="MetI-like"/>
    <property type="match status" value="1"/>
</dbReference>
<comment type="subcellular location">
    <subcellularLocation>
        <location evidence="1 7">Cell membrane</location>
        <topology evidence="1 7">Multi-pass membrane protein</topology>
    </subcellularLocation>
</comment>
<organism evidence="9 10">
    <name type="scientific">Hymenobacter rigui</name>
    <dbReference type="NCBI Taxonomy" id="334424"/>
    <lineage>
        <taxon>Bacteria</taxon>
        <taxon>Pseudomonadati</taxon>
        <taxon>Bacteroidota</taxon>
        <taxon>Cytophagia</taxon>
        <taxon>Cytophagales</taxon>
        <taxon>Hymenobacteraceae</taxon>
        <taxon>Hymenobacter</taxon>
    </lineage>
</organism>
<keyword evidence="3" id="KW-1003">Cell membrane</keyword>
<protein>
    <submittedName>
        <fullName evidence="9">ABC transporter permease</fullName>
    </submittedName>
</protein>